<reference evidence="1" key="1">
    <citation type="submission" date="2022-07" db="EMBL/GenBank/DDBJ databases">
        <title>Phylogenomic reconstructions and comparative analyses of Kickxellomycotina fungi.</title>
        <authorList>
            <person name="Reynolds N.K."/>
            <person name="Stajich J.E."/>
            <person name="Barry K."/>
            <person name="Grigoriev I.V."/>
            <person name="Crous P."/>
            <person name="Smith M.E."/>
        </authorList>
    </citation>
    <scope>NUCLEOTIDE SEQUENCE</scope>
    <source>
        <strain evidence="1">NRRL 1566</strain>
    </source>
</reference>
<sequence length="178" mass="18506">MTNLDPGLATQLASLGNAKDYYNTGKLLATQADEVIYKLIEDDLSTLVAANTGGNALTMLIFKGGSALFERGSGALGDRVLGIACSACVSQICEESGSAEPEGQRWAGIGDKLLEVLPLLQPRSVIDIAFRILAELKTSGSLPSAFGNYLPMLLDTLGVIGNVEITAEDLGGLENSGS</sequence>
<dbReference type="AlphaFoldDB" id="A0A9W8I3F7"/>
<dbReference type="OrthoDB" id="195089at2759"/>
<protein>
    <submittedName>
        <fullName evidence="1">Uncharacterized protein</fullName>
    </submittedName>
</protein>
<evidence type="ECO:0000313" key="2">
    <source>
        <dbReference type="Proteomes" id="UP001139887"/>
    </source>
</evidence>
<dbReference type="Proteomes" id="UP001139887">
    <property type="component" value="Unassembled WGS sequence"/>
</dbReference>
<evidence type="ECO:0000313" key="1">
    <source>
        <dbReference type="EMBL" id="KAJ2846238.1"/>
    </source>
</evidence>
<feature type="non-terminal residue" evidence="1">
    <location>
        <position position="178"/>
    </location>
</feature>
<accession>A0A9W8I3F7</accession>
<gene>
    <name evidence="1" type="ORF">IWW36_004445</name>
</gene>
<name>A0A9W8I3F7_9FUNG</name>
<organism evidence="1 2">
    <name type="scientific">Coemansia brasiliensis</name>
    <dbReference type="NCBI Taxonomy" id="2650707"/>
    <lineage>
        <taxon>Eukaryota</taxon>
        <taxon>Fungi</taxon>
        <taxon>Fungi incertae sedis</taxon>
        <taxon>Zoopagomycota</taxon>
        <taxon>Kickxellomycotina</taxon>
        <taxon>Kickxellomycetes</taxon>
        <taxon>Kickxellales</taxon>
        <taxon>Kickxellaceae</taxon>
        <taxon>Coemansia</taxon>
    </lineage>
</organism>
<dbReference type="EMBL" id="JANBUW010000589">
    <property type="protein sequence ID" value="KAJ2846238.1"/>
    <property type="molecule type" value="Genomic_DNA"/>
</dbReference>
<comment type="caution">
    <text evidence="1">The sequence shown here is derived from an EMBL/GenBank/DDBJ whole genome shotgun (WGS) entry which is preliminary data.</text>
</comment>
<proteinExistence type="predicted"/>
<keyword evidence="2" id="KW-1185">Reference proteome</keyword>